<sequence>MRGKQPQRNHTSSQSMYRHFIKPVLDFFIAFTALLVFCPLLIPITLLLALANDGKPFFFQRRPGKKGRIFSIIKFKTMTDERDSEGNLLSDADRLTGIGKFVRKTSIDEIPQLLNVLKGDMSIIGPRPLLPEYLSLYTERQQRRHEVKPGITGWAQVNGRNAISWTRKFEYDVWYVENQSFLLDLKILFKTIKKVVISEGINTANMATTEAFNGRN</sequence>
<evidence type="ECO:0000256" key="2">
    <source>
        <dbReference type="SAM" id="Phobius"/>
    </source>
</evidence>
<dbReference type="PANTHER" id="PTHR30576:SF8">
    <property type="entry name" value="UNDECAPRENYL-PHOSPHATE GALACTOSE PHOSPHOTRANSFERASE"/>
    <property type="match status" value="1"/>
</dbReference>
<evidence type="ECO:0000256" key="1">
    <source>
        <dbReference type="ARBA" id="ARBA00006464"/>
    </source>
</evidence>
<protein>
    <submittedName>
        <fullName evidence="4">Sugar transferase involved in LPS biosynthesis (Colanic, teichoic acid)</fullName>
    </submittedName>
</protein>
<evidence type="ECO:0000259" key="3">
    <source>
        <dbReference type="Pfam" id="PF02397"/>
    </source>
</evidence>
<proteinExistence type="inferred from homology"/>
<keyword evidence="2" id="KW-0472">Membrane</keyword>
<keyword evidence="2" id="KW-1133">Transmembrane helix</keyword>
<evidence type="ECO:0000313" key="4">
    <source>
        <dbReference type="EMBL" id="SFN74010.1"/>
    </source>
</evidence>
<feature type="transmembrane region" description="Helical" evidence="2">
    <location>
        <begin position="27"/>
        <end position="51"/>
    </location>
</feature>
<dbReference type="PANTHER" id="PTHR30576">
    <property type="entry name" value="COLANIC BIOSYNTHESIS UDP-GLUCOSE LIPID CARRIER TRANSFERASE"/>
    <property type="match status" value="1"/>
</dbReference>
<reference evidence="4 5" key="1">
    <citation type="submission" date="2016-10" db="EMBL/GenBank/DDBJ databases">
        <authorList>
            <person name="de Groot N.N."/>
        </authorList>
    </citation>
    <scope>NUCLEOTIDE SEQUENCE [LARGE SCALE GENOMIC DNA]</scope>
    <source>
        <strain evidence="4 5">DSM 17794</strain>
    </source>
</reference>
<dbReference type="GO" id="GO:0016780">
    <property type="term" value="F:phosphotransferase activity, for other substituted phosphate groups"/>
    <property type="evidence" value="ECO:0007669"/>
    <property type="project" value="TreeGrafter"/>
</dbReference>
<keyword evidence="4" id="KW-0808">Transferase</keyword>
<gene>
    <name evidence="4" type="ORF">SAMN05660413_02378</name>
</gene>
<accession>A0A1I5BH63</accession>
<dbReference type="Pfam" id="PF02397">
    <property type="entry name" value="Bac_transf"/>
    <property type="match status" value="1"/>
</dbReference>
<dbReference type="STRING" id="287099.SAMN05660413_02378"/>
<comment type="similarity">
    <text evidence="1">Belongs to the bacterial sugar transferase family.</text>
</comment>
<dbReference type="AlphaFoldDB" id="A0A1I5BH63"/>
<evidence type="ECO:0000313" key="5">
    <source>
        <dbReference type="Proteomes" id="UP000199153"/>
    </source>
</evidence>
<organism evidence="4 5">
    <name type="scientific">Salegentibacter flavus</name>
    <dbReference type="NCBI Taxonomy" id="287099"/>
    <lineage>
        <taxon>Bacteria</taxon>
        <taxon>Pseudomonadati</taxon>
        <taxon>Bacteroidota</taxon>
        <taxon>Flavobacteriia</taxon>
        <taxon>Flavobacteriales</taxon>
        <taxon>Flavobacteriaceae</taxon>
        <taxon>Salegentibacter</taxon>
    </lineage>
</organism>
<dbReference type="InterPro" id="IPR003362">
    <property type="entry name" value="Bact_transf"/>
</dbReference>
<keyword evidence="2" id="KW-0812">Transmembrane</keyword>
<keyword evidence="5" id="KW-1185">Reference proteome</keyword>
<dbReference type="Proteomes" id="UP000199153">
    <property type="component" value="Unassembled WGS sequence"/>
</dbReference>
<name>A0A1I5BH63_9FLAO</name>
<feature type="domain" description="Bacterial sugar transferase" evidence="3">
    <location>
        <begin position="22"/>
        <end position="196"/>
    </location>
</feature>
<dbReference type="EMBL" id="FOVL01000015">
    <property type="protein sequence ID" value="SFN74010.1"/>
    <property type="molecule type" value="Genomic_DNA"/>
</dbReference>